<keyword evidence="6 12" id="KW-0406">Ion transport</keyword>
<evidence type="ECO:0000256" key="9">
    <source>
        <dbReference type="ARBA" id="ARBA00025198"/>
    </source>
</evidence>
<dbReference type="Proteomes" id="UP000282837">
    <property type="component" value="Unassembled WGS sequence"/>
</dbReference>
<comment type="caution">
    <text evidence="15">The sequence shown here is derived from an EMBL/GenBank/DDBJ whole genome shotgun (WGS) entry which is preliminary data.</text>
</comment>
<comment type="function">
    <text evidence="10">Component of the F(0) channel, it forms part of the peripheral stalk, linking F(1) to F(0). The b'-subunit is a diverged and duplicated form of b found in plants and photosynthetic bacteria.</text>
</comment>
<keyword evidence="2 12" id="KW-0138">CF(0)</keyword>
<dbReference type="EMBL" id="SACO01000012">
    <property type="protein sequence ID" value="RVU03736.1"/>
    <property type="molecule type" value="Genomic_DNA"/>
</dbReference>
<comment type="subunit">
    <text evidence="12">F-type ATPases have 2 components, F(1) - the catalytic core - and F(0) - the membrane proton channel. F(1) has five subunits: alpha(3), beta(3), gamma(1), delta(1), epsilon(1). F(0) has three main subunits: a(1), b(2) and c(10-14). The alpha and beta chains form an alternating ring which encloses part of the gamma chain. F(1) is attached to F(0) by a central stalk formed by the gamma and epsilon chains, while a peripheral stalk is formed by the delta and b chains.</text>
</comment>
<evidence type="ECO:0000256" key="5">
    <source>
        <dbReference type="ARBA" id="ARBA00022989"/>
    </source>
</evidence>
<dbReference type="GO" id="GO:0005886">
    <property type="term" value="C:plasma membrane"/>
    <property type="evidence" value="ECO:0007669"/>
    <property type="project" value="UniProtKB-SubCell"/>
</dbReference>
<comment type="function">
    <text evidence="9 12">F(1)F(0) ATP synthase produces ATP from ADP in the presence of a proton or sodium gradient. F-type ATPases consist of two structural domains, F(1) containing the extramembraneous catalytic core and F(0) containing the membrane proton channel, linked together by a central stalk and a peripheral stalk. During catalysis, ATP synthesis in the catalytic domain of F(1) is coupled via a rotary mechanism of the central stalk subunits to proton translocation.</text>
</comment>
<gene>
    <name evidence="12" type="primary">atpF</name>
    <name evidence="15" type="ORF">EOE18_14250</name>
</gene>
<dbReference type="GO" id="GO:0045259">
    <property type="term" value="C:proton-transporting ATP synthase complex"/>
    <property type="evidence" value="ECO:0007669"/>
    <property type="project" value="UniProtKB-KW"/>
</dbReference>
<keyword evidence="7 12" id="KW-0472">Membrane</keyword>
<dbReference type="Pfam" id="PF00430">
    <property type="entry name" value="ATP-synt_B"/>
    <property type="match status" value="1"/>
</dbReference>
<accession>A0A3S2USK4</accession>
<feature type="coiled-coil region" evidence="14">
    <location>
        <begin position="66"/>
        <end position="100"/>
    </location>
</feature>
<evidence type="ECO:0000256" key="3">
    <source>
        <dbReference type="ARBA" id="ARBA00022692"/>
    </source>
</evidence>
<evidence type="ECO:0000256" key="4">
    <source>
        <dbReference type="ARBA" id="ARBA00022781"/>
    </source>
</evidence>
<keyword evidence="1 12" id="KW-0813">Transport</keyword>
<protein>
    <recommendedName>
        <fullName evidence="12">ATP synthase subunit b</fullName>
    </recommendedName>
    <alternativeName>
        <fullName evidence="12">ATP synthase F(0) sector subunit b</fullName>
    </alternativeName>
    <alternativeName>
        <fullName evidence="12">ATPase subunit I</fullName>
    </alternativeName>
    <alternativeName>
        <fullName evidence="12">F-type ATPase subunit b</fullName>
        <shortName evidence="12">F-ATPase subunit b</shortName>
    </alternativeName>
</protein>
<comment type="similarity">
    <text evidence="12 13">Belongs to the ATPase B chain family.</text>
</comment>
<reference evidence="15 16" key="1">
    <citation type="submission" date="2019-01" db="EMBL/GenBank/DDBJ databases">
        <authorList>
            <person name="Chen W.-M."/>
        </authorList>
    </citation>
    <scope>NUCLEOTIDE SEQUENCE [LARGE SCALE GENOMIC DNA]</scope>
    <source>
        <strain evidence="15 16">FSY-9</strain>
    </source>
</reference>
<evidence type="ECO:0000313" key="16">
    <source>
        <dbReference type="Proteomes" id="UP000282837"/>
    </source>
</evidence>
<keyword evidence="5 12" id="KW-1133">Transmembrane helix</keyword>
<evidence type="ECO:0000256" key="8">
    <source>
        <dbReference type="ARBA" id="ARBA00023310"/>
    </source>
</evidence>
<evidence type="ECO:0000256" key="7">
    <source>
        <dbReference type="ARBA" id="ARBA00023136"/>
    </source>
</evidence>
<keyword evidence="3 12" id="KW-0812">Transmembrane</keyword>
<evidence type="ECO:0000256" key="6">
    <source>
        <dbReference type="ARBA" id="ARBA00023065"/>
    </source>
</evidence>
<proteinExistence type="inferred from homology"/>
<evidence type="ECO:0000256" key="11">
    <source>
        <dbReference type="ARBA" id="ARBA00037847"/>
    </source>
</evidence>
<keyword evidence="16" id="KW-1185">Reference proteome</keyword>
<evidence type="ECO:0000256" key="1">
    <source>
        <dbReference type="ARBA" id="ARBA00022448"/>
    </source>
</evidence>
<dbReference type="HAMAP" id="MF_01398">
    <property type="entry name" value="ATP_synth_b_bprime"/>
    <property type="match status" value="1"/>
</dbReference>
<dbReference type="GO" id="GO:0046933">
    <property type="term" value="F:proton-transporting ATP synthase activity, rotational mechanism"/>
    <property type="evidence" value="ECO:0007669"/>
    <property type="project" value="UniProtKB-UniRule"/>
</dbReference>
<keyword evidence="4 12" id="KW-0375">Hydrogen ion transport</keyword>
<dbReference type="InterPro" id="IPR002146">
    <property type="entry name" value="ATP_synth_b/b'su_bac/chlpt"/>
</dbReference>
<keyword evidence="8 12" id="KW-0066">ATP synthesis</keyword>
<comment type="subcellular location">
    <subcellularLocation>
        <location evidence="12">Cell membrane</location>
        <topology evidence="12">Single-pass membrane protein</topology>
    </subcellularLocation>
    <subcellularLocation>
        <location evidence="11">Endomembrane system</location>
        <topology evidence="11">Single-pass membrane protein</topology>
    </subcellularLocation>
</comment>
<organism evidence="15 16">
    <name type="scientific">Novosphingobium umbonatum</name>
    <dbReference type="NCBI Taxonomy" id="1908524"/>
    <lineage>
        <taxon>Bacteria</taxon>
        <taxon>Pseudomonadati</taxon>
        <taxon>Pseudomonadota</taxon>
        <taxon>Alphaproteobacteria</taxon>
        <taxon>Sphingomonadales</taxon>
        <taxon>Sphingomonadaceae</taxon>
        <taxon>Novosphingobium</taxon>
    </lineage>
</organism>
<dbReference type="OrthoDB" id="7391503at2"/>
<sequence>MANLVTLAILAAGAVAEHGGHEAAEPVAFGGVSAAQIVAASMAVLILVALFLKVPATAAKGLDGSIAEIKKALDDAKALRGEAEQLRADYAKRIEGAQQEAAQLVAHAQTEAAAIIAKAEADTSAMIARREKIAGEAIEAAERAAVDGLRAKAASAAAAAAQQLIASNYGADADKAQVDAAIAAL</sequence>
<name>A0A3S2USK4_9SPHN</name>
<evidence type="ECO:0000256" key="13">
    <source>
        <dbReference type="RuleBase" id="RU003848"/>
    </source>
</evidence>
<keyword evidence="14" id="KW-0175">Coiled coil</keyword>
<dbReference type="RefSeq" id="WP_127710692.1">
    <property type="nucleotide sequence ID" value="NZ_SACO01000012.1"/>
</dbReference>
<evidence type="ECO:0000256" key="10">
    <source>
        <dbReference type="ARBA" id="ARBA00025614"/>
    </source>
</evidence>
<evidence type="ECO:0000256" key="14">
    <source>
        <dbReference type="SAM" id="Coils"/>
    </source>
</evidence>
<dbReference type="AlphaFoldDB" id="A0A3S2USK4"/>
<dbReference type="GO" id="GO:0012505">
    <property type="term" value="C:endomembrane system"/>
    <property type="evidence" value="ECO:0007669"/>
    <property type="project" value="UniProtKB-SubCell"/>
</dbReference>
<keyword evidence="12" id="KW-1003">Cell membrane</keyword>
<evidence type="ECO:0000256" key="2">
    <source>
        <dbReference type="ARBA" id="ARBA00022547"/>
    </source>
</evidence>
<evidence type="ECO:0000313" key="15">
    <source>
        <dbReference type="EMBL" id="RVU03736.1"/>
    </source>
</evidence>
<evidence type="ECO:0000256" key="12">
    <source>
        <dbReference type="HAMAP-Rule" id="MF_01398"/>
    </source>
</evidence>
<feature type="transmembrane region" description="Helical" evidence="12">
    <location>
        <begin position="26"/>
        <end position="52"/>
    </location>
</feature>